<organism evidence="2 3">
    <name type="scientific">Streptomyces uncialis</name>
    <dbReference type="NCBI Taxonomy" id="1048205"/>
    <lineage>
        <taxon>Bacteria</taxon>
        <taxon>Bacillati</taxon>
        <taxon>Actinomycetota</taxon>
        <taxon>Actinomycetes</taxon>
        <taxon>Kitasatosporales</taxon>
        <taxon>Streptomycetaceae</taxon>
        <taxon>Streptomyces</taxon>
    </lineage>
</organism>
<dbReference type="STRING" id="1048205.AB852_35785"/>
<dbReference type="InterPro" id="IPR003741">
    <property type="entry name" value="LUD_dom"/>
</dbReference>
<dbReference type="Gene3D" id="3.40.50.10420">
    <property type="entry name" value="NagB/RpiA/CoA transferase-like"/>
    <property type="match status" value="1"/>
</dbReference>
<dbReference type="EMBL" id="LFBV01000013">
    <property type="protein sequence ID" value="OKH90321.1"/>
    <property type="molecule type" value="Genomic_DNA"/>
</dbReference>
<evidence type="ECO:0000313" key="3">
    <source>
        <dbReference type="Proteomes" id="UP000186455"/>
    </source>
</evidence>
<sequence>MNGREVVLGRVRRALADGSGASPGPDGPVAYDGVRDYLRVHGERTPEESVDLLAARLTEYRALVHRTDDEGLPELLMRLLSEQGPDEMLVPPALPPYWLSAADPVRVHDRAALTARRLDRVGSVVTGCALAIAETGTIVLDGGPEQGRRRITLIPDHHICVVRVPDQVVCSVPQAIERLDPRRPQTWISGPSATSDIELDRVEGVHGPRTLEVVLLSGDGHACAGGDGPG</sequence>
<protein>
    <submittedName>
        <fullName evidence="2">Lactate utilization protein B/C</fullName>
    </submittedName>
</protein>
<dbReference type="Pfam" id="PF02589">
    <property type="entry name" value="LUD_dom"/>
    <property type="match status" value="1"/>
</dbReference>
<proteinExistence type="predicted"/>
<name>A0A1Q4UXM8_9ACTN</name>
<dbReference type="PANTHER" id="PTHR43682:SF1">
    <property type="entry name" value="LACTATE UTILIZATION PROTEIN C"/>
    <property type="match status" value="1"/>
</dbReference>
<accession>A0A1Q4UXM8</accession>
<evidence type="ECO:0000259" key="1">
    <source>
        <dbReference type="Pfam" id="PF02589"/>
    </source>
</evidence>
<dbReference type="SUPFAM" id="SSF100950">
    <property type="entry name" value="NagB/RpiA/CoA transferase-like"/>
    <property type="match status" value="1"/>
</dbReference>
<reference evidence="2 3" key="1">
    <citation type="submission" date="2015-06" db="EMBL/GenBank/DDBJ databases">
        <title>Cloning and characterization of the uncialamcin biosynthetic gene cluster.</title>
        <authorList>
            <person name="Yan X."/>
            <person name="Huang T."/>
            <person name="Ge H."/>
            <person name="Shen B."/>
        </authorList>
    </citation>
    <scope>NUCLEOTIDE SEQUENCE [LARGE SCALE GENOMIC DNA]</scope>
    <source>
        <strain evidence="2 3">DCA2648</strain>
    </source>
</reference>
<dbReference type="AlphaFoldDB" id="A0A1Q4UXM8"/>
<feature type="domain" description="LUD" evidence="1">
    <location>
        <begin position="117"/>
        <end position="216"/>
    </location>
</feature>
<dbReference type="Proteomes" id="UP000186455">
    <property type="component" value="Unassembled WGS sequence"/>
</dbReference>
<dbReference type="InterPro" id="IPR037171">
    <property type="entry name" value="NagB/RpiA_transferase-like"/>
</dbReference>
<dbReference type="RefSeq" id="WP_073795903.1">
    <property type="nucleotide sequence ID" value="NZ_LFBV01000013.1"/>
</dbReference>
<dbReference type="PANTHER" id="PTHR43682">
    <property type="entry name" value="LACTATE UTILIZATION PROTEIN C"/>
    <property type="match status" value="1"/>
</dbReference>
<evidence type="ECO:0000313" key="2">
    <source>
        <dbReference type="EMBL" id="OKH90321.1"/>
    </source>
</evidence>
<keyword evidence="3" id="KW-1185">Reference proteome</keyword>
<gene>
    <name evidence="2" type="ORF">AB852_35785</name>
</gene>
<comment type="caution">
    <text evidence="2">The sequence shown here is derived from an EMBL/GenBank/DDBJ whole genome shotgun (WGS) entry which is preliminary data.</text>
</comment>
<dbReference type="InterPro" id="IPR024185">
    <property type="entry name" value="FTHF_cligase-like_sf"/>
</dbReference>